<protein>
    <submittedName>
        <fullName evidence="2">Uncharacterized protein</fullName>
    </submittedName>
</protein>
<evidence type="ECO:0000313" key="2">
    <source>
        <dbReference type="EMBL" id="DAF50008.1"/>
    </source>
</evidence>
<proteinExistence type="predicted"/>
<organism evidence="2">
    <name type="scientific">Siphoviridae sp. ctxvK3</name>
    <dbReference type="NCBI Taxonomy" id="2827975"/>
    <lineage>
        <taxon>Viruses</taxon>
        <taxon>Duplodnaviria</taxon>
        <taxon>Heunggongvirae</taxon>
        <taxon>Uroviricota</taxon>
        <taxon>Caudoviricetes</taxon>
    </lineage>
</organism>
<keyword evidence="1" id="KW-0812">Transmembrane</keyword>
<sequence>MLNFVSNTFLNTICIAAPFSFFMYLYIEILTSINLKTQAISDLKYMIQFKGSQ</sequence>
<keyword evidence="1" id="KW-0472">Membrane</keyword>
<name>A0A8S5SGF5_9CAUD</name>
<feature type="transmembrane region" description="Helical" evidence="1">
    <location>
        <begin position="6"/>
        <end position="27"/>
    </location>
</feature>
<dbReference type="EMBL" id="BK032591">
    <property type="protein sequence ID" value="DAF50008.1"/>
    <property type="molecule type" value="Genomic_DNA"/>
</dbReference>
<reference evidence="2" key="1">
    <citation type="journal article" date="2021" name="Proc. Natl. Acad. Sci. U.S.A.">
        <title>A Catalog of Tens of Thousands of Viruses from Human Metagenomes Reveals Hidden Associations with Chronic Diseases.</title>
        <authorList>
            <person name="Tisza M.J."/>
            <person name="Buck C.B."/>
        </authorList>
    </citation>
    <scope>NUCLEOTIDE SEQUENCE</scope>
    <source>
        <strain evidence="2">CtxvK3</strain>
    </source>
</reference>
<accession>A0A8S5SGF5</accession>
<keyword evidence="1" id="KW-1133">Transmembrane helix</keyword>
<evidence type="ECO:0000256" key="1">
    <source>
        <dbReference type="SAM" id="Phobius"/>
    </source>
</evidence>